<name>A0A7L4UQF3_BALHA</name>
<keyword evidence="1" id="KW-0472">Membrane</keyword>
<keyword evidence="3" id="KW-1185">Reference proteome</keyword>
<dbReference type="RefSeq" id="WP_116495570.1">
    <property type="nucleotide sequence ID" value="NZ_QENZ01000003.1"/>
</dbReference>
<evidence type="ECO:0000313" key="3">
    <source>
        <dbReference type="Proteomes" id="UP000251835"/>
    </source>
</evidence>
<organism evidence="2 3">
    <name type="scientific">Balneicella halophila</name>
    <dbReference type="NCBI Taxonomy" id="1537566"/>
    <lineage>
        <taxon>Bacteria</taxon>
        <taxon>Pseudomonadati</taxon>
        <taxon>Bacteroidota</taxon>
        <taxon>Bacteroidia</taxon>
        <taxon>Bacteroidales</taxon>
        <taxon>Balneicellaceae</taxon>
        <taxon>Balneicella</taxon>
    </lineage>
</organism>
<sequence>MKKANIKLLVLSVLLMPLLTSCELFEGVFKAGMWSGILIVVAIIVLIIWLLSKLFSGRKK</sequence>
<dbReference type="AlphaFoldDB" id="A0A7L4UQF3"/>
<protein>
    <recommendedName>
        <fullName evidence="4">Phosphatidate cytidylyltransferase</fullName>
    </recommendedName>
</protein>
<dbReference type="Proteomes" id="UP000251835">
    <property type="component" value="Unassembled WGS sequence"/>
</dbReference>
<accession>A0A7L4UQF3</accession>
<keyword evidence="1" id="KW-0812">Transmembrane</keyword>
<evidence type="ECO:0008006" key="4">
    <source>
        <dbReference type="Google" id="ProtNLM"/>
    </source>
</evidence>
<evidence type="ECO:0000313" key="2">
    <source>
        <dbReference type="EMBL" id="PVX52005.1"/>
    </source>
</evidence>
<feature type="transmembrane region" description="Helical" evidence="1">
    <location>
        <begin position="34"/>
        <end position="52"/>
    </location>
</feature>
<proteinExistence type="predicted"/>
<dbReference type="EMBL" id="QENZ01000003">
    <property type="protein sequence ID" value="PVX52005.1"/>
    <property type="molecule type" value="Genomic_DNA"/>
</dbReference>
<evidence type="ECO:0000256" key="1">
    <source>
        <dbReference type="SAM" id="Phobius"/>
    </source>
</evidence>
<reference evidence="2 3" key="1">
    <citation type="submission" date="2018-05" db="EMBL/GenBank/DDBJ databases">
        <title>Genomic Encyclopedia of Type Strains, Phase IV (KMG-IV): sequencing the most valuable type-strain genomes for metagenomic binning, comparative biology and taxonomic classification.</title>
        <authorList>
            <person name="Goeker M."/>
        </authorList>
    </citation>
    <scope>NUCLEOTIDE SEQUENCE [LARGE SCALE GENOMIC DNA]</scope>
    <source>
        <strain evidence="2 3">DSM 28579</strain>
    </source>
</reference>
<keyword evidence="1" id="KW-1133">Transmembrane helix</keyword>
<gene>
    <name evidence="2" type="ORF">C7377_0300</name>
</gene>
<comment type="caution">
    <text evidence="2">The sequence shown here is derived from an EMBL/GenBank/DDBJ whole genome shotgun (WGS) entry which is preliminary data.</text>
</comment>
<dbReference type="PROSITE" id="PS51257">
    <property type="entry name" value="PROKAR_LIPOPROTEIN"/>
    <property type="match status" value="1"/>
</dbReference>